<keyword evidence="5 10" id="KW-0566">Pantothenate biosynthesis</keyword>
<evidence type="ECO:0000256" key="1">
    <source>
        <dbReference type="ARBA" id="ARBA00004994"/>
    </source>
</evidence>
<comment type="function">
    <text evidence="10">Catalyzes the NADPH-dependent reduction of ketopantoate into pantoic acid.</text>
</comment>
<dbReference type="NCBIfam" id="TIGR00745">
    <property type="entry name" value="apbA_panE"/>
    <property type="match status" value="1"/>
</dbReference>
<reference evidence="13 14" key="1">
    <citation type="submission" date="2024-03" db="EMBL/GenBank/DDBJ databases">
        <title>Novel species of the genus Variovorax.</title>
        <authorList>
            <person name="Liu Q."/>
            <person name="Xin Y.-H."/>
        </authorList>
    </citation>
    <scope>NUCLEOTIDE SEQUENCE [LARGE SCALE GENOMIC DNA]</scope>
    <source>
        <strain evidence="13 14">KACC 18501</strain>
    </source>
</reference>
<dbReference type="Pfam" id="PF02558">
    <property type="entry name" value="ApbA"/>
    <property type="match status" value="1"/>
</dbReference>
<dbReference type="InterPro" id="IPR013332">
    <property type="entry name" value="KPR_N"/>
</dbReference>
<evidence type="ECO:0000259" key="11">
    <source>
        <dbReference type="Pfam" id="PF02558"/>
    </source>
</evidence>
<dbReference type="InterPro" id="IPR051402">
    <property type="entry name" value="KPR-Related"/>
</dbReference>
<dbReference type="Gene3D" id="1.10.1040.10">
    <property type="entry name" value="N-(1-d-carboxylethyl)-l-norvaline Dehydrogenase, domain 2"/>
    <property type="match status" value="1"/>
</dbReference>
<keyword evidence="7 10" id="KW-0560">Oxidoreductase</keyword>
<evidence type="ECO:0000256" key="10">
    <source>
        <dbReference type="RuleBase" id="RU362068"/>
    </source>
</evidence>
<comment type="pathway">
    <text evidence="1 10">Cofactor biosynthesis; (R)-pantothenate biosynthesis; (R)-pantoate from 3-methyl-2-oxobutanoate: step 2/2.</text>
</comment>
<dbReference type="RefSeq" id="WP_340362386.1">
    <property type="nucleotide sequence ID" value="NZ_JBBKZV010000002.1"/>
</dbReference>
<evidence type="ECO:0000256" key="6">
    <source>
        <dbReference type="ARBA" id="ARBA00022857"/>
    </source>
</evidence>
<name>A0ABU8VU50_9BURK</name>
<evidence type="ECO:0000256" key="5">
    <source>
        <dbReference type="ARBA" id="ARBA00022655"/>
    </source>
</evidence>
<comment type="similarity">
    <text evidence="2 10">Belongs to the ketopantoate reductase family.</text>
</comment>
<evidence type="ECO:0000259" key="12">
    <source>
        <dbReference type="Pfam" id="PF08546"/>
    </source>
</evidence>
<dbReference type="PANTHER" id="PTHR21708">
    <property type="entry name" value="PROBABLE 2-DEHYDROPANTOATE 2-REDUCTASE"/>
    <property type="match status" value="1"/>
</dbReference>
<evidence type="ECO:0000256" key="8">
    <source>
        <dbReference type="ARBA" id="ARBA00032024"/>
    </source>
</evidence>
<dbReference type="EC" id="1.1.1.169" evidence="3 10"/>
<evidence type="ECO:0000256" key="9">
    <source>
        <dbReference type="ARBA" id="ARBA00048793"/>
    </source>
</evidence>
<dbReference type="Gene3D" id="3.40.50.720">
    <property type="entry name" value="NAD(P)-binding Rossmann-like Domain"/>
    <property type="match status" value="1"/>
</dbReference>
<feature type="domain" description="Ketopantoate reductase N-terminal" evidence="11">
    <location>
        <begin position="4"/>
        <end position="151"/>
    </location>
</feature>
<sequence>MRFLVVGAGALGGYFGGRLLQAGQDVTFLLRPRRAAQLAANGLCIKSPAGNARIPDPPHVLSDDIGAPFDVIIVACKAYDLAHTIESFAAAVGPDSVVLPLLNGIQHLDVISERFGSERVLGGLCLISAVLDEAGSVLHLNDMHGLTFGERGGGRSARVDAIAAAFAPANFTSTASDNIMQAMWEKWVFIASMAGITTLMRASIGDIVSAGAQDMALALFEECRAVAAHNGFAPSAEAVERGRAMVSAAGSPITASMLKDIERGAPTEADHILGDLLSRGPQADPGPSMLRIAYAHLKTYEARRSREEAARAA</sequence>
<dbReference type="InterPro" id="IPR036291">
    <property type="entry name" value="NAD(P)-bd_dom_sf"/>
</dbReference>
<comment type="caution">
    <text evidence="13">The sequence shown here is derived from an EMBL/GenBank/DDBJ whole genome shotgun (WGS) entry which is preliminary data.</text>
</comment>
<keyword evidence="14" id="KW-1185">Reference proteome</keyword>
<evidence type="ECO:0000256" key="3">
    <source>
        <dbReference type="ARBA" id="ARBA00013014"/>
    </source>
</evidence>
<dbReference type="InterPro" id="IPR013328">
    <property type="entry name" value="6PGD_dom2"/>
</dbReference>
<evidence type="ECO:0000256" key="7">
    <source>
        <dbReference type="ARBA" id="ARBA00023002"/>
    </source>
</evidence>
<evidence type="ECO:0000313" key="13">
    <source>
        <dbReference type="EMBL" id="MEJ8821334.1"/>
    </source>
</evidence>
<evidence type="ECO:0000313" key="14">
    <source>
        <dbReference type="Proteomes" id="UP001363010"/>
    </source>
</evidence>
<dbReference type="Proteomes" id="UP001363010">
    <property type="component" value="Unassembled WGS sequence"/>
</dbReference>
<evidence type="ECO:0000256" key="4">
    <source>
        <dbReference type="ARBA" id="ARBA00019465"/>
    </source>
</evidence>
<evidence type="ECO:0000256" key="2">
    <source>
        <dbReference type="ARBA" id="ARBA00007870"/>
    </source>
</evidence>
<feature type="domain" description="Ketopantoate reductase C-terminal" evidence="12">
    <location>
        <begin position="178"/>
        <end position="300"/>
    </location>
</feature>
<dbReference type="Pfam" id="PF08546">
    <property type="entry name" value="ApbA_C"/>
    <property type="match status" value="1"/>
</dbReference>
<dbReference type="SUPFAM" id="SSF48179">
    <property type="entry name" value="6-phosphogluconate dehydrogenase C-terminal domain-like"/>
    <property type="match status" value="1"/>
</dbReference>
<gene>
    <name evidence="13" type="primary">panE</name>
    <name evidence="13" type="ORF">WKW80_04690</name>
</gene>
<organism evidence="13 14">
    <name type="scientific">Variovorax humicola</name>
    <dbReference type="NCBI Taxonomy" id="1769758"/>
    <lineage>
        <taxon>Bacteria</taxon>
        <taxon>Pseudomonadati</taxon>
        <taxon>Pseudomonadota</taxon>
        <taxon>Betaproteobacteria</taxon>
        <taxon>Burkholderiales</taxon>
        <taxon>Comamonadaceae</taxon>
        <taxon>Variovorax</taxon>
    </lineage>
</organism>
<dbReference type="InterPro" id="IPR008927">
    <property type="entry name" value="6-PGluconate_DH-like_C_sf"/>
</dbReference>
<protein>
    <recommendedName>
        <fullName evidence="4 10">2-dehydropantoate 2-reductase</fullName>
        <ecNumber evidence="3 10">1.1.1.169</ecNumber>
    </recommendedName>
    <alternativeName>
        <fullName evidence="8 10">Ketopantoate reductase</fullName>
    </alternativeName>
</protein>
<dbReference type="InterPro" id="IPR013752">
    <property type="entry name" value="KPA_reductase"/>
</dbReference>
<dbReference type="SUPFAM" id="SSF51735">
    <property type="entry name" value="NAD(P)-binding Rossmann-fold domains"/>
    <property type="match status" value="1"/>
</dbReference>
<dbReference type="GO" id="GO:0008677">
    <property type="term" value="F:2-dehydropantoate 2-reductase activity"/>
    <property type="evidence" value="ECO:0007669"/>
    <property type="project" value="UniProtKB-EC"/>
</dbReference>
<dbReference type="NCBIfam" id="NF005094">
    <property type="entry name" value="PRK06522.2-5"/>
    <property type="match status" value="1"/>
</dbReference>
<keyword evidence="6 10" id="KW-0521">NADP</keyword>
<dbReference type="InterPro" id="IPR003710">
    <property type="entry name" value="ApbA"/>
</dbReference>
<dbReference type="EMBL" id="JBBKZV010000002">
    <property type="protein sequence ID" value="MEJ8821334.1"/>
    <property type="molecule type" value="Genomic_DNA"/>
</dbReference>
<dbReference type="PANTHER" id="PTHR21708:SF26">
    <property type="entry name" value="2-DEHYDROPANTOATE 2-REDUCTASE"/>
    <property type="match status" value="1"/>
</dbReference>
<comment type="catalytic activity">
    <reaction evidence="9 10">
        <text>(R)-pantoate + NADP(+) = 2-dehydropantoate + NADPH + H(+)</text>
        <dbReference type="Rhea" id="RHEA:16233"/>
        <dbReference type="ChEBI" id="CHEBI:11561"/>
        <dbReference type="ChEBI" id="CHEBI:15378"/>
        <dbReference type="ChEBI" id="CHEBI:15980"/>
        <dbReference type="ChEBI" id="CHEBI:57783"/>
        <dbReference type="ChEBI" id="CHEBI:58349"/>
        <dbReference type="EC" id="1.1.1.169"/>
    </reaction>
</comment>
<proteinExistence type="inferred from homology"/>
<accession>A0ABU8VU50</accession>